<sequence length="300" mass="33987">MPQGSHCSADVSPEEDEDDADVDVDENGQYIPPRANWARPNPATTTQQTYGVPPPGRSVSSSVYSQSNVPSTRTRRPASSVIPGLPRPSDYASITQANAAAMAAPSTVYMDRRDGRGRQQRQSMAAASAVASEWTDVSVHTVTPGDREREPRANRNRRQSVNTLDTVREEPRDDRHQREPVPRVDRSSRQLQRLDEQSEDADAATSTNLTRWEDFYRPEDRTPPRQHRSSRENHRNRQSRGQDQNPQNREHHHRQSRNPGRNQTQNRNRAESVAESAVTTWEEICRKWVNESAPVVEDIG</sequence>
<accession>A0AAN6TH82</accession>
<feature type="compositionally biased region" description="Acidic residues" evidence="1">
    <location>
        <begin position="12"/>
        <end position="26"/>
    </location>
</feature>
<proteinExistence type="predicted"/>
<protein>
    <submittedName>
        <fullName evidence="2">Uncharacterized protein</fullName>
    </submittedName>
</protein>
<organism evidence="2 3">
    <name type="scientific">Canariomyces notabilis</name>
    <dbReference type="NCBI Taxonomy" id="2074819"/>
    <lineage>
        <taxon>Eukaryota</taxon>
        <taxon>Fungi</taxon>
        <taxon>Dikarya</taxon>
        <taxon>Ascomycota</taxon>
        <taxon>Pezizomycotina</taxon>
        <taxon>Sordariomycetes</taxon>
        <taxon>Sordariomycetidae</taxon>
        <taxon>Sordariales</taxon>
        <taxon>Chaetomiaceae</taxon>
        <taxon>Canariomyces</taxon>
    </lineage>
</organism>
<reference evidence="2" key="2">
    <citation type="submission" date="2023-05" db="EMBL/GenBank/DDBJ databases">
        <authorList>
            <consortium name="Lawrence Berkeley National Laboratory"/>
            <person name="Steindorff A."/>
            <person name="Hensen N."/>
            <person name="Bonometti L."/>
            <person name="Westerberg I."/>
            <person name="Brannstrom I.O."/>
            <person name="Guillou S."/>
            <person name="Cros-Aarteil S."/>
            <person name="Calhoun S."/>
            <person name="Haridas S."/>
            <person name="Kuo A."/>
            <person name="Mondo S."/>
            <person name="Pangilinan J."/>
            <person name="Riley R."/>
            <person name="Labutti K."/>
            <person name="Andreopoulos B."/>
            <person name="Lipzen A."/>
            <person name="Chen C."/>
            <person name="Yanf M."/>
            <person name="Daum C."/>
            <person name="Ng V."/>
            <person name="Clum A."/>
            <person name="Ohm R."/>
            <person name="Martin F."/>
            <person name="Silar P."/>
            <person name="Natvig D."/>
            <person name="Lalanne C."/>
            <person name="Gautier V."/>
            <person name="Ament-Velasquez S.L."/>
            <person name="Kruys A."/>
            <person name="Hutchinson M.I."/>
            <person name="Powell A.J."/>
            <person name="Barry K."/>
            <person name="Miller A.N."/>
            <person name="Grigoriev I.V."/>
            <person name="Debuchy R."/>
            <person name="Gladieux P."/>
            <person name="Thoren M.H."/>
            <person name="Johannesson H."/>
        </authorList>
    </citation>
    <scope>NUCLEOTIDE SEQUENCE</scope>
    <source>
        <strain evidence="2">CBS 508.74</strain>
    </source>
</reference>
<dbReference type="GeneID" id="89938973"/>
<gene>
    <name evidence="2" type="ORF">N656DRAFT_777581</name>
</gene>
<feature type="compositionally biased region" description="Low complexity" evidence="1">
    <location>
        <begin position="57"/>
        <end position="71"/>
    </location>
</feature>
<feature type="compositionally biased region" description="Basic and acidic residues" evidence="1">
    <location>
        <begin position="166"/>
        <end position="196"/>
    </location>
</feature>
<feature type="compositionally biased region" description="Basic and acidic residues" evidence="1">
    <location>
        <begin position="211"/>
        <end position="235"/>
    </location>
</feature>
<keyword evidence="3" id="KW-1185">Reference proteome</keyword>
<dbReference type="AlphaFoldDB" id="A0AAN6TH82"/>
<evidence type="ECO:0000256" key="1">
    <source>
        <dbReference type="SAM" id="MobiDB-lite"/>
    </source>
</evidence>
<feature type="compositionally biased region" description="Low complexity" evidence="1">
    <location>
        <begin position="120"/>
        <end position="132"/>
    </location>
</feature>
<reference evidence="2" key="1">
    <citation type="journal article" date="2023" name="Mol. Phylogenet. Evol.">
        <title>Genome-scale phylogeny and comparative genomics of the fungal order Sordariales.</title>
        <authorList>
            <person name="Hensen N."/>
            <person name="Bonometti L."/>
            <person name="Westerberg I."/>
            <person name="Brannstrom I.O."/>
            <person name="Guillou S."/>
            <person name="Cros-Aarteil S."/>
            <person name="Calhoun S."/>
            <person name="Haridas S."/>
            <person name="Kuo A."/>
            <person name="Mondo S."/>
            <person name="Pangilinan J."/>
            <person name="Riley R."/>
            <person name="LaButti K."/>
            <person name="Andreopoulos B."/>
            <person name="Lipzen A."/>
            <person name="Chen C."/>
            <person name="Yan M."/>
            <person name="Daum C."/>
            <person name="Ng V."/>
            <person name="Clum A."/>
            <person name="Steindorff A."/>
            <person name="Ohm R.A."/>
            <person name="Martin F."/>
            <person name="Silar P."/>
            <person name="Natvig D.O."/>
            <person name="Lalanne C."/>
            <person name="Gautier V."/>
            <person name="Ament-Velasquez S.L."/>
            <person name="Kruys A."/>
            <person name="Hutchinson M.I."/>
            <person name="Powell A.J."/>
            <person name="Barry K."/>
            <person name="Miller A.N."/>
            <person name="Grigoriev I.V."/>
            <person name="Debuchy R."/>
            <person name="Gladieux P."/>
            <person name="Hiltunen Thoren M."/>
            <person name="Johannesson H."/>
        </authorList>
    </citation>
    <scope>NUCLEOTIDE SEQUENCE</scope>
    <source>
        <strain evidence="2">CBS 508.74</strain>
    </source>
</reference>
<dbReference type="RefSeq" id="XP_064671949.1">
    <property type="nucleotide sequence ID" value="XM_064814848.1"/>
</dbReference>
<evidence type="ECO:0000313" key="3">
    <source>
        <dbReference type="Proteomes" id="UP001302812"/>
    </source>
</evidence>
<dbReference type="Proteomes" id="UP001302812">
    <property type="component" value="Unassembled WGS sequence"/>
</dbReference>
<feature type="compositionally biased region" description="Polar residues" evidence="1">
    <location>
        <begin position="257"/>
        <end position="267"/>
    </location>
</feature>
<dbReference type="EMBL" id="MU853337">
    <property type="protein sequence ID" value="KAK4114379.1"/>
    <property type="molecule type" value="Genomic_DNA"/>
</dbReference>
<name>A0AAN6TH82_9PEZI</name>
<feature type="region of interest" description="Disordered" evidence="1">
    <location>
        <begin position="1"/>
        <end position="278"/>
    </location>
</feature>
<evidence type="ECO:0000313" key="2">
    <source>
        <dbReference type="EMBL" id="KAK4114379.1"/>
    </source>
</evidence>
<comment type="caution">
    <text evidence="2">The sequence shown here is derived from an EMBL/GenBank/DDBJ whole genome shotgun (WGS) entry which is preliminary data.</text>
</comment>
<feature type="compositionally biased region" description="Low complexity" evidence="1">
    <location>
        <begin position="32"/>
        <end position="43"/>
    </location>
</feature>